<dbReference type="Proteomes" id="UP000253215">
    <property type="component" value="Unassembled WGS sequence"/>
</dbReference>
<dbReference type="AlphaFoldDB" id="A0A368UC41"/>
<dbReference type="EMBL" id="NETH01000039">
    <property type="protein sequence ID" value="RCW16539.1"/>
    <property type="molecule type" value="Genomic_DNA"/>
</dbReference>
<evidence type="ECO:0000313" key="1">
    <source>
        <dbReference type="EMBL" id="RCW16539.1"/>
    </source>
</evidence>
<evidence type="ECO:0000313" key="2">
    <source>
        <dbReference type="Proteomes" id="UP000253215"/>
    </source>
</evidence>
<organism evidence="1 2">
    <name type="scientific">Streptococcus gallolyticus</name>
    <dbReference type="NCBI Taxonomy" id="315405"/>
    <lineage>
        <taxon>Bacteria</taxon>
        <taxon>Bacillati</taxon>
        <taxon>Bacillota</taxon>
        <taxon>Bacilli</taxon>
        <taxon>Lactobacillales</taxon>
        <taxon>Streptococcaceae</taxon>
        <taxon>Streptococcus</taxon>
    </lineage>
</organism>
<reference evidence="1 2" key="1">
    <citation type="journal article" date="2018" name="Sci. Rep.">
        <title>Network-guided genomic and metagenomic analysis of the faecal microbiota of the critically endangered kakapo.</title>
        <authorList>
            <person name="Waite D.W."/>
            <person name="Dsouza M."/>
            <person name="Sekiguchi Y."/>
            <person name="Hugenholtz P."/>
            <person name="Taylor M.W."/>
        </authorList>
    </citation>
    <scope>NUCLEOTIDE SEQUENCE [LARGE SCALE GENOMIC DNA]</scope>
    <source>
        <strain evidence="1 2">BI02</strain>
    </source>
</reference>
<protein>
    <submittedName>
        <fullName evidence="1">Uncharacterized protein</fullName>
    </submittedName>
</protein>
<name>A0A368UC41_9STRE</name>
<comment type="caution">
    <text evidence="1">The sequence shown here is derived from an EMBL/GenBank/DDBJ whole genome shotgun (WGS) entry which is preliminary data.</text>
</comment>
<accession>A0A368UC41</accession>
<proteinExistence type="predicted"/>
<sequence length="60" mass="6290">MLDNKLGRTFEQLSEEELQQINAGAGWTVTVATSPSSAPCLISGGVSLSVTAAVSYFVTR</sequence>
<gene>
    <name evidence="1" type="ORF">CAC02_07950</name>
</gene>